<evidence type="ECO:0000313" key="2">
    <source>
        <dbReference type="Proteomes" id="UP000663942"/>
    </source>
</evidence>
<dbReference type="PANTHER" id="PTHR39337">
    <property type="entry name" value="BLR5642 PROTEIN"/>
    <property type="match status" value="1"/>
</dbReference>
<protein>
    <submittedName>
        <fullName evidence="1">DUF488 domain-containing protein</fullName>
    </submittedName>
</protein>
<dbReference type="InterPro" id="IPR007438">
    <property type="entry name" value="DUF488"/>
</dbReference>
<sequence>MTLPFYTIGHSNRSFEDLVALLQEAQILKVVDVRKIPRSRANPQFNQETLPHRLAEHQIAYDHNVGLGGRRGRIEDVADDSNGYWENTSFHNYADYALSASFHAGLEQLIETGRRQPSAIMCSEAVWWRCHRRLIADNLLARGETVIHIMRHGRLEKARLTAGAVIHPDGTVSYPASAHQEQRR</sequence>
<proteinExistence type="predicted"/>
<dbReference type="PIRSF" id="PIRSF024492">
    <property type="entry name" value="UCP024492"/>
    <property type="match status" value="1"/>
</dbReference>
<dbReference type="RefSeq" id="WP_207822955.1">
    <property type="nucleotide sequence ID" value="NZ_CP062006.1"/>
</dbReference>
<dbReference type="EMBL" id="CP062006">
    <property type="protein sequence ID" value="QTC87040.1"/>
    <property type="molecule type" value="Genomic_DNA"/>
</dbReference>
<reference evidence="1 2" key="1">
    <citation type="submission" date="2020-09" db="EMBL/GenBank/DDBJ databases">
        <title>Brevundimonas sp. LVF1 isolated from an oligotrophic pond in Goettingen, Germany.</title>
        <authorList>
            <person name="Friedrich I."/>
            <person name="Klassen A."/>
            <person name="Neubauer H."/>
            <person name="Schneider D."/>
            <person name="Hertel R."/>
            <person name="Daniel R."/>
        </authorList>
    </citation>
    <scope>NUCLEOTIDE SEQUENCE [LARGE SCALE GENOMIC DNA]</scope>
    <source>
        <strain evidence="1 2">LVF1</strain>
    </source>
</reference>
<keyword evidence="2" id="KW-1185">Reference proteome</keyword>
<dbReference type="InterPro" id="IPR014519">
    <property type="entry name" value="UCP024492"/>
</dbReference>
<dbReference type="PANTHER" id="PTHR39337:SF1">
    <property type="entry name" value="BLR5642 PROTEIN"/>
    <property type="match status" value="1"/>
</dbReference>
<dbReference type="Proteomes" id="UP000663942">
    <property type="component" value="Chromosome"/>
</dbReference>
<evidence type="ECO:0000313" key="1">
    <source>
        <dbReference type="EMBL" id="QTC87040.1"/>
    </source>
</evidence>
<accession>A0ABX7SJI8</accession>
<name>A0ABX7SJI8_9CAUL</name>
<gene>
    <name evidence="1" type="ORF">IFE19_13015</name>
</gene>
<organism evidence="1 2">
    <name type="scientific">Brevundimonas pondensis</name>
    <dbReference type="NCBI Taxonomy" id="2774189"/>
    <lineage>
        <taxon>Bacteria</taxon>
        <taxon>Pseudomonadati</taxon>
        <taxon>Pseudomonadota</taxon>
        <taxon>Alphaproteobacteria</taxon>
        <taxon>Caulobacterales</taxon>
        <taxon>Caulobacteraceae</taxon>
        <taxon>Brevundimonas</taxon>
    </lineage>
</organism>
<dbReference type="Pfam" id="PF04343">
    <property type="entry name" value="DUF488"/>
    <property type="match status" value="1"/>
</dbReference>